<dbReference type="Pfam" id="PF00501">
    <property type="entry name" value="AMP-binding"/>
    <property type="match status" value="1"/>
</dbReference>
<dbReference type="Pfam" id="PF00550">
    <property type="entry name" value="PP-binding"/>
    <property type="match status" value="1"/>
</dbReference>
<dbReference type="Gene3D" id="3.40.50.980">
    <property type="match status" value="2"/>
</dbReference>
<dbReference type="InterPro" id="IPR009081">
    <property type="entry name" value="PP-bd_ACP"/>
</dbReference>
<dbReference type="InterPro" id="IPR036736">
    <property type="entry name" value="ACP-like_sf"/>
</dbReference>
<dbReference type="InterPro" id="IPR025110">
    <property type="entry name" value="AMP-bd_C"/>
</dbReference>
<dbReference type="PROSITE" id="PS00012">
    <property type="entry name" value="PHOSPHOPANTETHEINE"/>
    <property type="match status" value="1"/>
</dbReference>
<dbReference type="SUPFAM" id="SSF47336">
    <property type="entry name" value="ACP-like"/>
    <property type="match status" value="1"/>
</dbReference>
<dbReference type="GO" id="GO:0047527">
    <property type="term" value="F:2,3-dihydroxybenzoate-serine ligase activity"/>
    <property type="evidence" value="ECO:0007669"/>
    <property type="project" value="TreeGrafter"/>
</dbReference>
<dbReference type="InterPro" id="IPR001031">
    <property type="entry name" value="Thioesterase"/>
</dbReference>
<dbReference type="FunFam" id="1.10.1200.10:FF:000016">
    <property type="entry name" value="Non-ribosomal peptide synthase"/>
    <property type="match status" value="1"/>
</dbReference>
<dbReference type="InterPro" id="IPR020802">
    <property type="entry name" value="TesA-like"/>
</dbReference>
<dbReference type="SUPFAM" id="SSF52777">
    <property type="entry name" value="CoA-dependent acyltransferases"/>
    <property type="match status" value="2"/>
</dbReference>
<proteinExistence type="predicted"/>
<dbReference type="GO" id="GO:0043041">
    <property type="term" value="P:amino acid activation for nonribosomal peptide biosynthetic process"/>
    <property type="evidence" value="ECO:0007669"/>
    <property type="project" value="TreeGrafter"/>
</dbReference>
<dbReference type="FunFam" id="3.30.300.30:FF:000010">
    <property type="entry name" value="Enterobactin synthetase component F"/>
    <property type="match status" value="1"/>
</dbReference>
<dbReference type="NCBIfam" id="TIGR01733">
    <property type="entry name" value="AA-adenyl-dom"/>
    <property type="match status" value="1"/>
</dbReference>
<keyword evidence="6" id="KW-1185">Reference proteome</keyword>
<dbReference type="EMBL" id="QQAH01000003">
    <property type="protein sequence ID" value="RDD82775.1"/>
    <property type="molecule type" value="Genomic_DNA"/>
</dbReference>
<comment type="caution">
    <text evidence="5">The sequence shown here is derived from an EMBL/GenBank/DDBJ whole genome shotgun (WGS) entry which is preliminary data.</text>
</comment>
<dbReference type="SUPFAM" id="SSF56801">
    <property type="entry name" value="Acetyl-CoA synthetase-like"/>
    <property type="match status" value="1"/>
</dbReference>
<dbReference type="GO" id="GO:0009239">
    <property type="term" value="P:enterobactin biosynthetic process"/>
    <property type="evidence" value="ECO:0007669"/>
    <property type="project" value="TreeGrafter"/>
</dbReference>
<name>A0A369URW0_9GAMM</name>
<evidence type="ECO:0000256" key="3">
    <source>
        <dbReference type="ARBA" id="ARBA00022553"/>
    </source>
</evidence>
<reference evidence="5 6" key="1">
    <citation type="submission" date="2018-07" db="EMBL/GenBank/DDBJ databases">
        <title>Dyella tabacisoli L4-6T, whole genome shotgun sequence.</title>
        <authorList>
            <person name="Zhou X.-K."/>
            <person name="Li W.-J."/>
            <person name="Duan Y.-Q."/>
        </authorList>
    </citation>
    <scope>NUCLEOTIDE SEQUENCE [LARGE SCALE GENOMIC DNA]</scope>
    <source>
        <strain evidence="5 6">L4-6</strain>
    </source>
</reference>
<dbReference type="PROSITE" id="PS50075">
    <property type="entry name" value="CARRIER"/>
    <property type="match status" value="1"/>
</dbReference>
<keyword evidence="3" id="KW-0597">Phosphoprotein</keyword>
<dbReference type="GO" id="GO:0072330">
    <property type="term" value="P:monocarboxylic acid biosynthetic process"/>
    <property type="evidence" value="ECO:0007669"/>
    <property type="project" value="UniProtKB-ARBA"/>
</dbReference>
<dbReference type="FunFam" id="3.40.50.12780:FF:000012">
    <property type="entry name" value="Non-ribosomal peptide synthetase"/>
    <property type="match status" value="1"/>
</dbReference>
<accession>A0A369URW0</accession>
<dbReference type="InterPro" id="IPR010071">
    <property type="entry name" value="AA_adenyl_dom"/>
</dbReference>
<dbReference type="FunFam" id="2.30.38.10:FF:000001">
    <property type="entry name" value="Non-ribosomal peptide synthetase PvdI"/>
    <property type="match status" value="1"/>
</dbReference>
<comment type="cofactor">
    <cofactor evidence="1">
        <name>pantetheine 4'-phosphate</name>
        <dbReference type="ChEBI" id="CHEBI:47942"/>
    </cofactor>
</comment>
<dbReference type="InterPro" id="IPR029058">
    <property type="entry name" value="AB_hydrolase_fold"/>
</dbReference>
<evidence type="ECO:0000313" key="6">
    <source>
        <dbReference type="Proteomes" id="UP000253782"/>
    </source>
</evidence>
<dbReference type="OrthoDB" id="9757559at2"/>
<sequence length="1322" mass="145493">MNDERSVSLPLTTAQRGLWVSQKIGAADATMNIAEAVEICGPVQPELFLRALRQVSCEAETLRVRIVEQDGRPRQIVRPEYNGEFPFIDVSHEVDPRAAAEAWMLAELSGPVDMANDPLWVSALFKAADDRYFWYQRAHHAVYDGHSVAMVAQRLAELYTAYVQGREPAPCEFGALSDLVEAEAAYRDSERFQRDRRFWSEQLAALPEAVTLARGSRRQGMGGLQRSIGHLPSATVERLRELGKQHAASLPQVLIALITAYYHRVTGAKDLVIGMPVSGRVNAALRAAPGMLANVVTLCLSFTPSLSAVELFAQVARVIRQALRHQQYRFEDLRRELGLIGQTQQIAWLGVNIEPFDYTLDFAGASAIPHNISNGSIQDLTVFVYDRGTAADLRFDFDGNPALYSMAELDEHRRRLVHLIEQVLADPTQPLSQIDLLGDNERQRLLVACNDTAAPLDSRSLPAWLAAQAMRTPDAPAVQCNGRQLSYRQLHARSVQQARLLIGDGVEPGDIVAVALPRSEQLLIVLLAIMRSGAAYLPLDAEGPVGRLGSMLDDAKPVVLVTTPELRERFARGGLMVVHPEDKHELPATVAAEPDHSTPEGVAYVLYTSGSTGRPKGVEVTHRNLGSFLQAMQHELAPRAEDRFLALTTVTFDIAGLELFLPLTVGAEVVIADGETVRQPPALARLIQRAGVNVVQATPSLWRVLLTSAELRLDGVHALVGGEALGSELAARLLQRAARVTQLYGPTETTVWSTAMRLSADALDPPSIGRPIRNTRVYVLDERQQPVITGAVGELYIAGAGVAKGYLHRSQLTAERFVDDPFAADGSRMYRTGDSVRWRDDGCLEFVGRRDQQVKIRGHRIELGEIEHELLQLRTVAAAAVVAHSGDEGEPMLVAYVVPATGAVIDSDQLRGELALHLPEHMIPPHLLALESLPLSASGKLNRAALPAPQRVRHAAYEAPRTPLEQKLAALWCETLGLERVGIHDNFFALGGDSLSAAEMITRFPAHFAMELPLASLFEASTIAGLARYLQHSEHEGDLLGAILPLRAAAGDRPLFCIHPVAGLSWAYSGLLRHLDDRQPVYGLQSRALRDPVLPDSIEHIAADYVAQIRRIQPHGPYRLLGWSLGGLIGHAMAALLQQQGERVECLAMLDAFPFVMGETHMDEAAEVQSVLHFLGFHRQARENPPPHMDALIELLCREYNVFELPLIQELLKHDPQLVQRVAALSRHHLTLARRYQPVRIDADVLFFHATQKGQSDLAGVLHYQPRAWQPWVNGRLEVHDIDCHHQAMLDPLPAGQIARVLQQRLDNRHVASATLARSATA</sequence>
<protein>
    <submittedName>
        <fullName evidence="5">Amino acid adenylation domain-containing protein</fullName>
    </submittedName>
</protein>
<dbReference type="InterPro" id="IPR045851">
    <property type="entry name" value="AMP-bd_C_sf"/>
</dbReference>
<dbReference type="Pfam" id="PF00975">
    <property type="entry name" value="Thioesterase"/>
    <property type="match status" value="1"/>
</dbReference>
<dbReference type="Gene3D" id="2.30.38.10">
    <property type="entry name" value="Luciferase, Domain 3"/>
    <property type="match status" value="1"/>
</dbReference>
<dbReference type="InterPro" id="IPR020845">
    <property type="entry name" value="AMP-binding_CS"/>
</dbReference>
<evidence type="ECO:0000259" key="4">
    <source>
        <dbReference type="PROSITE" id="PS50075"/>
    </source>
</evidence>
<organism evidence="5 6">
    <name type="scientific">Dyella tabacisoli</name>
    <dbReference type="NCBI Taxonomy" id="2282381"/>
    <lineage>
        <taxon>Bacteria</taxon>
        <taxon>Pseudomonadati</taxon>
        <taxon>Pseudomonadota</taxon>
        <taxon>Gammaproteobacteria</taxon>
        <taxon>Lysobacterales</taxon>
        <taxon>Rhodanobacteraceae</taxon>
        <taxon>Dyella</taxon>
    </lineage>
</organism>
<feature type="domain" description="Carrier" evidence="4">
    <location>
        <begin position="959"/>
        <end position="1034"/>
    </location>
</feature>
<dbReference type="PANTHER" id="PTHR45527:SF1">
    <property type="entry name" value="FATTY ACID SYNTHASE"/>
    <property type="match status" value="1"/>
</dbReference>
<dbReference type="GO" id="GO:0005829">
    <property type="term" value="C:cytosol"/>
    <property type="evidence" value="ECO:0007669"/>
    <property type="project" value="TreeGrafter"/>
</dbReference>
<evidence type="ECO:0000256" key="2">
    <source>
        <dbReference type="ARBA" id="ARBA00022450"/>
    </source>
</evidence>
<dbReference type="Gene3D" id="3.30.559.30">
    <property type="entry name" value="Nonribosomal peptide synthetase, condensation domain"/>
    <property type="match status" value="1"/>
</dbReference>
<dbReference type="FunFam" id="3.40.50.980:FF:000001">
    <property type="entry name" value="Non-ribosomal peptide synthetase"/>
    <property type="match status" value="1"/>
</dbReference>
<dbReference type="Gene3D" id="3.30.300.30">
    <property type="match status" value="1"/>
</dbReference>
<evidence type="ECO:0000256" key="1">
    <source>
        <dbReference type="ARBA" id="ARBA00001957"/>
    </source>
</evidence>
<dbReference type="SMART" id="SM00824">
    <property type="entry name" value="PKS_TE"/>
    <property type="match status" value="1"/>
</dbReference>
<dbReference type="Proteomes" id="UP000253782">
    <property type="component" value="Unassembled WGS sequence"/>
</dbReference>
<dbReference type="InterPro" id="IPR006162">
    <property type="entry name" value="Ppantetheine_attach_site"/>
</dbReference>
<dbReference type="CDD" id="cd12116">
    <property type="entry name" value="A_NRPS_Ta1_like"/>
    <property type="match status" value="1"/>
</dbReference>
<dbReference type="InterPro" id="IPR023213">
    <property type="entry name" value="CAT-like_dom_sf"/>
</dbReference>
<dbReference type="Gene3D" id="3.40.50.1820">
    <property type="entry name" value="alpha/beta hydrolase"/>
    <property type="match status" value="1"/>
</dbReference>
<dbReference type="Gene3D" id="3.30.559.10">
    <property type="entry name" value="Chloramphenicol acetyltransferase-like domain"/>
    <property type="match status" value="1"/>
</dbReference>
<dbReference type="GO" id="GO:0031177">
    <property type="term" value="F:phosphopantetheine binding"/>
    <property type="evidence" value="ECO:0007669"/>
    <property type="project" value="InterPro"/>
</dbReference>
<dbReference type="GO" id="GO:0009366">
    <property type="term" value="C:enterobactin synthetase complex"/>
    <property type="evidence" value="ECO:0007669"/>
    <property type="project" value="TreeGrafter"/>
</dbReference>
<dbReference type="InterPro" id="IPR001242">
    <property type="entry name" value="Condensation_dom"/>
</dbReference>
<gene>
    <name evidence="5" type="ORF">DVJ77_04460</name>
</gene>
<evidence type="ECO:0000313" key="5">
    <source>
        <dbReference type="EMBL" id="RDD82775.1"/>
    </source>
</evidence>
<dbReference type="PROSITE" id="PS00455">
    <property type="entry name" value="AMP_BINDING"/>
    <property type="match status" value="1"/>
</dbReference>
<dbReference type="PANTHER" id="PTHR45527">
    <property type="entry name" value="NONRIBOSOMAL PEPTIDE SYNTHETASE"/>
    <property type="match status" value="1"/>
</dbReference>
<dbReference type="SMART" id="SM00823">
    <property type="entry name" value="PKS_PP"/>
    <property type="match status" value="1"/>
</dbReference>
<dbReference type="RefSeq" id="WP_114844290.1">
    <property type="nucleotide sequence ID" value="NZ_JBHSPE010000001.1"/>
</dbReference>
<dbReference type="Pfam" id="PF13193">
    <property type="entry name" value="AMP-binding_C"/>
    <property type="match status" value="1"/>
</dbReference>
<dbReference type="InterPro" id="IPR000873">
    <property type="entry name" value="AMP-dep_synth/lig_dom"/>
</dbReference>
<dbReference type="SUPFAM" id="SSF53474">
    <property type="entry name" value="alpha/beta-Hydrolases"/>
    <property type="match status" value="1"/>
</dbReference>
<dbReference type="Pfam" id="PF00668">
    <property type="entry name" value="Condensation"/>
    <property type="match status" value="1"/>
</dbReference>
<keyword evidence="2" id="KW-0596">Phosphopantetheine</keyword>
<dbReference type="InterPro" id="IPR020806">
    <property type="entry name" value="PKS_PP-bd"/>
</dbReference>